<dbReference type="Proteomes" id="UP000094527">
    <property type="component" value="Unassembled WGS sequence"/>
</dbReference>
<name>A0A1D2MK89_ORCCI</name>
<evidence type="ECO:0000256" key="1">
    <source>
        <dbReference type="SAM" id="SignalP"/>
    </source>
</evidence>
<evidence type="ECO:0000313" key="2">
    <source>
        <dbReference type="EMBL" id="ODM93351.1"/>
    </source>
</evidence>
<gene>
    <name evidence="2" type="ORF">Ocin01_13332</name>
</gene>
<feature type="signal peptide" evidence="1">
    <location>
        <begin position="1"/>
        <end position="24"/>
    </location>
</feature>
<evidence type="ECO:0000313" key="3">
    <source>
        <dbReference type="Proteomes" id="UP000094527"/>
    </source>
</evidence>
<accession>A0A1D2MK89</accession>
<keyword evidence="1" id="KW-0732">Signal</keyword>
<dbReference type="EMBL" id="LJIJ01001013">
    <property type="protein sequence ID" value="ODM93351.1"/>
    <property type="molecule type" value="Genomic_DNA"/>
</dbReference>
<keyword evidence="3" id="KW-1185">Reference proteome</keyword>
<organism evidence="2 3">
    <name type="scientific">Orchesella cincta</name>
    <name type="common">Springtail</name>
    <name type="synonym">Podura cincta</name>
    <dbReference type="NCBI Taxonomy" id="48709"/>
    <lineage>
        <taxon>Eukaryota</taxon>
        <taxon>Metazoa</taxon>
        <taxon>Ecdysozoa</taxon>
        <taxon>Arthropoda</taxon>
        <taxon>Hexapoda</taxon>
        <taxon>Collembola</taxon>
        <taxon>Entomobryomorpha</taxon>
        <taxon>Entomobryoidea</taxon>
        <taxon>Orchesellidae</taxon>
        <taxon>Orchesellinae</taxon>
        <taxon>Orchesella</taxon>
    </lineage>
</organism>
<proteinExistence type="predicted"/>
<feature type="chain" id="PRO_5008904166" evidence="1">
    <location>
        <begin position="25"/>
        <end position="369"/>
    </location>
</feature>
<protein>
    <submittedName>
        <fullName evidence="2">Uncharacterized protein</fullName>
    </submittedName>
</protein>
<reference evidence="2 3" key="1">
    <citation type="journal article" date="2016" name="Genome Biol. Evol.">
        <title>Gene Family Evolution Reflects Adaptation to Soil Environmental Stressors in the Genome of the Collembolan Orchesella cincta.</title>
        <authorList>
            <person name="Faddeeva-Vakhrusheva A."/>
            <person name="Derks M.F."/>
            <person name="Anvar S.Y."/>
            <person name="Agamennone V."/>
            <person name="Suring W."/>
            <person name="Smit S."/>
            <person name="van Straalen N.M."/>
            <person name="Roelofs D."/>
        </authorList>
    </citation>
    <scope>NUCLEOTIDE SEQUENCE [LARGE SCALE GENOMIC DNA]</scope>
    <source>
        <tissue evidence="2">Mixed pool</tissue>
    </source>
</reference>
<comment type="caution">
    <text evidence="2">The sequence shown here is derived from an EMBL/GenBank/DDBJ whole genome shotgun (WGS) entry which is preliminary data.</text>
</comment>
<sequence>MNLSTAQQLFLGVFLLCHVAPGEFAGLDESLLHIGDFMEFQVGLQAACASVPGGENATEEIKCWDTMKMETLSKCGKSKSAMLPALYKTTVTSFCEKDKGAKKIAAMKKAAEEIGTKKCDKPNTGYWTEFCKNLSPNFTAADLCTRHTAINQCMERDTCDDIELGVFLVCQVTPAVFGQLQSNLIHFGDFMEFHVGLQIACANVTDGDKSIQEVSATFSQCLSKLTKDAKDLFETTTIICKRPAHYFQCWDNMKMETLSKCGKNKRPMLPALYGTTLSSFCGNDNGAKKLAAMKKAGEEIGSEKCPESTGIHWLENCKTLLPNFTTPDFCDRHAVINQCVEKISCDSIALGRLVRKYYADLRPLLQCKN</sequence>
<dbReference type="AlphaFoldDB" id="A0A1D2MK89"/>